<comment type="caution">
    <text evidence="2">The sequence shown here is derived from an EMBL/GenBank/DDBJ whole genome shotgun (WGS) entry which is preliminary data.</text>
</comment>
<feature type="compositionally biased region" description="Basic residues" evidence="1">
    <location>
        <begin position="133"/>
        <end position="147"/>
    </location>
</feature>
<feature type="region of interest" description="Disordered" evidence="1">
    <location>
        <begin position="31"/>
        <end position="51"/>
    </location>
</feature>
<proteinExistence type="predicted"/>
<dbReference type="EMBL" id="AMZH03018973">
    <property type="protein sequence ID" value="RRT40957.1"/>
    <property type="molecule type" value="Genomic_DNA"/>
</dbReference>
<feature type="compositionally biased region" description="Basic residues" evidence="1">
    <location>
        <begin position="206"/>
        <end position="215"/>
    </location>
</feature>
<accession>A0A426XN81</accession>
<sequence length="215" mass="24760">MASVDMIGAKLEAFEMRMEDRLRALFTEFRLGRSPSPRRSQRDENVKSRDHRCKRGKLLVIESIEDLEPEDVDPKPEREDAEEEPQPTIGTIHALAGYANPQYMKVDGFLEHQPITIHIDTGSTNNFMDGKIRKPQRRRELIRHRQRNNPPIDQGIREDGDKPSDSTANRVSPESPKVRNNKRKKSKSVSLARQSPQRNSDEGAKMRRRGQKSRA</sequence>
<dbReference type="Proteomes" id="UP000287651">
    <property type="component" value="Unassembled WGS sequence"/>
</dbReference>
<name>A0A426XN81_ENSVE</name>
<feature type="region of interest" description="Disordered" evidence="1">
    <location>
        <begin position="120"/>
        <end position="215"/>
    </location>
</feature>
<organism evidence="2 3">
    <name type="scientific">Ensete ventricosum</name>
    <name type="common">Abyssinian banana</name>
    <name type="synonym">Musa ensete</name>
    <dbReference type="NCBI Taxonomy" id="4639"/>
    <lineage>
        <taxon>Eukaryota</taxon>
        <taxon>Viridiplantae</taxon>
        <taxon>Streptophyta</taxon>
        <taxon>Embryophyta</taxon>
        <taxon>Tracheophyta</taxon>
        <taxon>Spermatophyta</taxon>
        <taxon>Magnoliopsida</taxon>
        <taxon>Liliopsida</taxon>
        <taxon>Zingiberales</taxon>
        <taxon>Musaceae</taxon>
        <taxon>Ensete</taxon>
    </lineage>
</organism>
<protein>
    <submittedName>
        <fullName evidence="2">Uncharacterized protein</fullName>
    </submittedName>
</protein>
<gene>
    <name evidence="2" type="ORF">B296_00058170</name>
</gene>
<reference evidence="2 3" key="1">
    <citation type="journal article" date="2014" name="Agronomy (Basel)">
        <title>A Draft Genome Sequence for Ensete ventricosum, the Drought-Tolerant Tree Against Hunger.</title>
        <authorList>
            <person name="Harrison J."/>
            <person name="Moore K.A."/>
            <person name="Paszkiewicz K."/>
            <person name="Jones T."/>
            <person name="Grant M."/>
            <person name="Ambacheew D."/>
            <person name="Muzemil S."/>
            <person name="Studholme D.J."/>
        </authorList>
    </citation>
    <scope>NUCLEOTIDE SEQUENCE [LARGE SCALE GENOMIC DNA]</scope>
</reference>
<evidence type="ECO:0000256" key="1">
    <source>
        <dbReference type="SAM" id="MobiDB-lite"/>
    </source>
</evidence>
<dbReference type="AlphaFoldDB" id="A0A426XN81"/>
<feature type="compositionally biased region" description="Basic and acidic residues" evidence="1">
    <location>
        <begin position="155"/>
        <end position="164"/>
    </location>
</feature>
<evidence type="ECO:0000313" key="3">
    <source>
        <dbReference type="Proteomes" id="UP000287651"/>
    </source>
</evidence>
<evidence type="ECO:0000313" key="2">
    <source>
        <dbReference type="EMBL" id="RRT40957.1"/>
    </source>
</evidence>
<feature type="region of interest" description="Disordered" evidence="1">
    <location>
        <begin position="64"/>
        <end position="89"/>
    </location>
</feature>